<dbReference type="AlphaFoldDB" id="A0A9R1X4F4"/>
<name>A0A9R1X4F4_LACSA</name>
<evidence type="ECO:0000313" key="3">
    <source>
        <dbReference type="Proteomes" id="UP000235145"/>
    </source>
</evidence>
<gene>
    <name evidence="2" type="ORF">LSAT_V11C700343830</name>
</gene>
<feature type="transmembrane region" description="Helical" evidence="1">
    <location>
        <begin position="21"/>
        <end position="41"/>
    </location>
</feature>
<dbReference type="EMBL" id="NBSK02000007">
    <property type="protein sequence ID" value="KAJ0197509.1"/>
    <property type="molecule type" value="Genomic_DNA"/>
</dbReference>
<accession>A0A9R1X4F4</accession>
<protein>
    <submittedName>
        <fullName evidence="2">Uncharacterized protein</fullName>
    </submittedName>
</protein>
<evidence type="ECO:0000313" key="2">
    <source>
        <dbReference type="EMBL" id="KAJ0197509.1"/>
    </source>
</evidence>
<comment type="caution">
    <text evidence="2">The sequence shown here is derived from an EMBL/GenBank/DDBJ whole genome shotgun (WGS) entry which is preliminary data.</text>
</comment>
<sequence length="95" mass="11295">MIKDVRKNQMKSGQMMSTRNIKLLLIHGIVFLLFLIVQNLFLNLDHFTLEFAVKSKVVREKFQIKVEKSSKSQYQVICMQENYHWRLYSSLIKGT</sequence>
<keyword evidence="3" id="KW-1185">Reference proteome</keyword>
<proteinExistence type="predicted"/>
<keyword evidence="1" id="KW-0812">Transmembrane</keyword>
<keyword evidence="1" id="KW-0472">Membrane</keyword>
<evidence type="ECO:0000256" key="1">
    <source>
        <dbReference type="SAM" id="Phobius"/>
    </source>
</evidence>
<organism evidence="2 3">
    <name type="scientific">Lactuca sativa</name>
    <name type="common">Garden lettuce</name>
    <dbReference type="NCBI Taxonomy" id="4236"/>
    <lineage>
        <taxon>Eukaryota</taxon>
        <taxon>Viridiplantae</taxon>
        <taxon>Streptophyta</taxon>
        <taxon>Embryophyta</taxon>
        <taxon>Tracheophyta</taxon>
        <taxon>Spermatophyta</taxon>
        <taxon>Magnoliopsida</taxon>
        <taxon>eudicotyledons</taxon>
        <taxon>Gunneridae</taxon>
        <taxon>Pentapetalae</taxon>
        <taxon>asterids</taxon>
        <taxon>campanulids</taxon>
        <taxon>Asterales</taxon>
        <taxon>Asteraceae</taxon>
        <taxon>Cichorioideae</taxon>
        <taxon>Cichorieae</taxon>
        <taxon>Lactucinae</taxon>
        <taxon>Lactuca</taxon>
    </lineage>
</organism>
<keyword evidence="1" id="KW-1133">Transmembrane helix</keyword>
<reference evidence="2 3" key="1">
    <citation type="journal article" date="2017" name="Nat. Commun.">
        <title>Genome assembly with in vitro proximity ligation data and whole-genome triplication in lettuce.</title>
        <authorList>
            <person name="Reyes-Chin-Wo S."/>
            <person name="Wang Z."/>
            <person name="Yang X."/>
            <person name="Kozik A."/>
            <person name="Arikit S."/>
            <person name="Song C."/>
            <person name="Xia L."/>
            <person name="Froenicke L."/>
            <person name="Lavelle D.O."/>
            <person name="Truco M.J."/>
            <person name="Xia R."/>
            <person name="Zhu S."/>
            <person name="Xu C."/>
            <person name="Xu H."/>
            <person name="Xu X."/>
            <person name="Cox K."/>
            <person name="Korf I."/>
            <person name="Meyers B.C."/>
            <person name="Michelmore R.W."/>
        </authorList>
    </citation>
    <scope>NUCLEOTIDE SEQUENCE [LARGE SCALE GENOMIC DNA]</scope>
    <source>
        <strain evidence="3">cv. Salinas</strain>
        <tissue evidence="2">Seedlings</tissue>
    </source>
</reference>
<dbReference type="Proteomes" id="UP000235145">
    <property type="component" value="Unassembled WGS sequence"/>
</dbReference>